<dbReference type="GO" id="GO:0015562">
    <property type="term" value="F:efflux transmembrane transporter activity"/>
    <property type="evidence" value="ECO:0007669"/>
    <property type="project" value="InterPro"/>
</dbReference>
<evidence type="ECO:0000256" key="3">
    <source>
        <dbReference type="SAM" id="Coils"/>
    </source>
</evidence>
<dbReference type="Pfam" id="PF02321">
    <property type="entry name" value="OEP"/>
    <property type="match status" value="2"/>
</dbReference>
<feature type="coiled-coil region" evidence="3">
    <location>
        <begin position="349"/>
        <end position="421"/>
    </location>
</feature>
<evidence type="ECO:0000256" key="2">
    <source>
        <dbReference type="RuleBase" id="RU362097"/>
    </source>
</evidence>
<evidence type="ECO:0000256" key="1">
    <source>
        <dbReference type="ARBA" id="ARBA00007613"/>
    </source>
</evidence>
<accession>A0A2S7ISJ9</accession>
<dbReference type="GO" id="GO:0005886">
    <property type="term" value="C:plasma membrane"/>
    <property type="evidence" value="ECO:0007669"/>
    <property type="project" value="UniProtKB-SubCell"/>
</dbReference>
<dbReference type="InterPro" id="IPR010131">
    <property type="entry name" value="MdtP/NodT-like"/>
</dbReference>
<keyword evidence="2" id="KW-0449">Lipoprotein</keyword>
<comment type="subcellular location">
    <subcellularLocation>
        <location evidence="2">Cell membrane</location>
        <topology evidence="2">Lipid-anchor</topology>
    </subcellularLocation>
</comment>
<sequence>MNCLLKISGLLLLVTSMVTAQTPTSRPFADPELEKLIEAGLNFNPDIRNALSRVEEARVRVRVAESYLRPVVRGNPGIQTQSLSPNRPVQFTNVRAVRVQLTTFQIPIDASFELDLFGRIRQTVRLSEVQTQLSEADVRIARLAVAAEIARLYALVRSNDAEQTVFERTLSARDSVLAVVRERFRIGLTSEIDVRRAETEIGNLQTQRTALQRSRHELTNGLAILTGQDAGTFTLPPATLPQYPTPTYANITVDLLQNRPDIQQSNVQVSAADINADIARKALKPRVSVGGSGGLISGKIGDLVLPSSYTYTVGATASFPIYEGRRNRENINLAQQQIQTARTSVDQRVVTAQREAEVALDNIRDLETQIGNQQSVIETARKTEQLVREVYGKGLTTYLDVLDAQRTSLDAERQLAQLQGQRLVYAVALWKALGGQ</sequence>
<dbReference type="Gene3D" id="1.20.1600.10">
    <property type="entry name" value="Outer membrane efflux proteins (OEP)"/>
    <property type="match status" value="1"/>
</dbReference>
<dbReference type="NCBIfam" id="TIGR01845">
    <property type="entry name" value="outer_NodT"/>
    <property type="match status" value="1"/>
</dbReference>
<keyword evidence="2" id="KW-0564">Palmitate</keyword>
<comment type="caution">
    <text evidence="4">The sequence shown here is derived from an EMBL/GenBank/DDBJ whole genome shotgun (WGS) entry which is preliminary data.</text>
</comment>
<gene>
    <name evidence="4" type="ORF">C5O19_14065</name>
</gene>
<reference evidence="5" key="1">
    <citation type="submission" date="2018-02" db="EMBL/GenBank/DDBJ databases">
        <title>Genome sequencing of Solimonas sp. HR-BB.</title>
        <authorList>
            <person name="Lee Y."/>
            <person name="Jeon C.O."/>
        </authorList>
    </citation>
    <scope>NUCLEOTIDE SEQUENCE [LARGE SCALE GENOMIC DNA]</scope>
    <source>
        <strain evidence="5">HR-U</strain>
    </source>
</reference>
<dbReference type="InterPro" id="IPR003423">
    <property type="entry name" value="OMP_efflux"/>
</dbReference>
<comment type="similarity">
    <text evidence="1 2">Belongs to the outer membrane factor (OMF) (TC 1.B.17) family.</text>
</comment>
<dbReference type="SUPFAM" id="SSF56954">
    <property type="entry name" value="Outer membrane efflux proteins (OEP)"/>
    <property type="match status" value="1"/>
</dbReference>
<evidence type="ECO:0000313" key="4">
    <source>
        <dbReference type="EMBL" id="PQA60691.1"/>
    </source>
</evidence>
<dbReference type="Proteomes" id="UP000239590">
    <property type="component" value="Unassembled WGS sequence"/>
</dbReference>
<proteinExistence type="inferred from homology"/>
<keyword evidence="3" id="KW-0175">Coiled coil</keyword>
<dbReference type="AlphaFoldDB" id="A0A2S7ISJ9"/>
<dbReference type="PANTHER" id="PTHR30203">
    <property type="entry name" value="OUTER MEMBRANE CATION EFFLUX PROTEIN"/>
    <property type="match status" value="1"/>
</dbReference>
<keyword evidence="2" id="KW-1134">Transmembrane beta strand</keyword>
<name>A0A2S7ISJ9_9BACT</name>
<feature type="chain" id="PRO_5015374885" evidence="2">
    <location>
        <begin position="21"/>
        <end position="436"/>
    </location>
</feature>
<protein>
    <submittedName>
        <fullName evidence="4">RND transporter</fullName>
    </submittedName>
</protein>
<keyword evidence="2" id="KW-0472">Membrane</keyword>
<organism evidence="4 5">
    <name type="scientific">Siphonobacter curvatus</name>
    <dbReference type="NCBI Taxonomy" id="2094562"/>
    <lineage>
        <taxon>Bacteria</taxon>
        <taxon>Pseudomonadati</taxon>
        <taxon>Bacteroidota</taxon>
        <taxon>Cytophagia</taxon>
        <taxon>Cytophagales</taxon>
        <taxon>Cytophagaceae</taxon>
        <taxon>Siphonobacter</taxon>
    </lineage>
</organism>
<keyword evidence="2" id="KW-0812">Transmembrane</keyword>
<evidence type="ECO:0000313" key="5">
    <source>
        <dbReference type="Proteomes" id="UP000239590"/>
    </source>
</evidence>
<dbReference type="Gene3D" id="2.20.200.10">
    <property type="entry name" value="Outer membrane efflux proteins (OEP)"/>
    <property type="match status" value="1"/>
</dbReference>
<feature type="signal peptide" evidence="2">
    <location>
        <begin position="1"/>
        <end position="20"/>
    </location>
</feature>
<dbReference type="RefSeq" id="WP_104713237.1">
    <property type="nucleotide sequence ID" value="NZ_PTRA01000001.1"/>
</dbReference>
<dbReference type="EMBL" id="PTRA01000001">
    <property type="protein sequence ID" value="PQA60691.1"/>
    <property type="molecule type" value="Genomic_DNA"/>
</dbReference>
<dbReference type="OrthoDB" id="9770517at2"/>
<keyword evidence="5" id="KW-1185">Reference proteome</keyword>
<keyword evidence="2" id="KW-0732">Signal</keyword>